<dbReference type="GO" id="GO:0003677">
    <property type="term" value="F:DNA binding"/>
    <property type="evidence" value="ECO:0007669"/>
    <property type="project" value="UniProtKB-UniRule"/>
</dbReference>
<evidence type="ECO:0000256" key="2">
    <source>
        <dbReference type="ARBA" id="ARBA00022908"/>
    </source>
</evidence>
<accession>A0A4U2YPJ0</accession>
<organism evidence="8 9">
    <name type="scientific">Lysinibacillus mangiferihumi</name>
    <dbReference type="NCBI Taxonomy" id="1130819"/>
    <lineage>
        <taxon>Bacteria</taxon>
        <taxon>Bacillati</taxon>
        <taxon>Bacillota</taxon>
        <taxon>Bacilli</taxon>
        <taxon>Bacillales</taxon>
        <taxon>Bacillaceae</taxon>
        <taxon>Lysinibacillus</taxon>
    </lineage>
</organism>
<sequence length="387" mass="45661">MARYKMIKTKKDCIYWYKDSNNKKKFAFRYKYYDRFGNRKEKAMLRFDTESAAERALIEVKANVLDGNDRFVENANITVAQWMEIWFEMKKKVWRPGTYLHYQESYTNYIKPLIGHYKLQKLTKMTVQRELINKLVSYGLMRATVQSVFRIFKSAVSYAVEEEILLRDRFRRMDFSAAPISDKENYLTEEELELFLQCVKDNDPSTRYSSILTLAMTGMRKGEMMGLTWNDIDFKNKTITINKARTRTGLGPPKSDNGYRKISMNNELYAQLKRYKAWCIKKKWDRSMKHEDTDYVFISRQGCRPIGLTYVEDAIDMICEKYELKRISPHGLRHTVASILLSRGETLVTVAKILGDNPNTILKEYVHSFERDEIKSIELMNKFAAGR</sequence>
<dbReference type="Proteomes" id="UP000308744">
    <property type="component" value="Unassembled WGS sequence"/>
</dbReference>
<dbReference type="InterPro" id="IPR004107">
    <property type="entry name" value="Integrase_SAM-like_N"/>
</dbReference>
<evidence type="ECO:0000313" key="8">
    <source>
        <dbReference type="EMBL" id="TKI63198.1"/>
    </source>
</evidence>
<dbReference type="PROSITE" id="PS51900">
    <property type="entry name" value="CB"/>
    <property type="match status" value="1"/>
</dbReference>
<dbReference type="PROSITE" id="PS51898">
    <property type="entry name" value="TYR_RECOMBINASE"/>
    <property type="match status" value="1"/>
</dbReference>
<dbReference type="InterPro" id="IPR050808">
    <property type="entry name" value="Phage_Integrase"/>
</dbReference>
<keyword evidence="4" id="KW-0233">DNA recombination</keyword>
<evidence type="ECO:0000313" key="9">
    <source>
        <dbReference type="Proteomes" id="UP000308744"/>
    </source>
</evidence>
<dbReference type="Gene3D" id="1.10.443.10">
    <property type="entry name" value="Intergrase catalytic core"/>
    <property type="match status" value="1"/>
</dbReference>
<keyword evidence="2" id="KW-0229">DNA integration</keyword>
<dbReference type="InterPro" id="IPR044068">
    <property type="entry name" value="CB"/>
</dbReference>
<name>A0A4U2YPJ0_9BACI</name>
<comment type="caution">
    <text evidence="8">The sequence shown here is derived from an EMBL/GenBank/DDBJ whole genome shotgun (WGS) entry which is preliminary data.</text>
</comment>
<evidence type="ECO:0000256" key="3">
    <source>
        <dbReference type="ARBA" id="ARBA00023125"/>
    </source>
</evidence>
<dbReference type="InterPro" id="IPR028259">
    <property type="entry name" value="AP2-like_int_N"/>
</dbReference>
<gene>
    <name evidence="8" type="ORF">FC756_18605</name>
</gene>
<dbReference type="AlphaFoldDB" id="A0A4U2YPJ0"/>
<feature type="domain" description="Tyr recombinase" evidence="6">
    <location>
        <begin position="182"/>
        <end position="379"/>
    </location>
</feature>
<proteinExistence type="inferred from homology"/>
<dbReference type="Pfam" id="PF14659">
    <property type="entry name" value="Phage_int_SAM_3"/>
    <property type="match status" value="1"/>
</dbReference>
<dbReference type="EMBL" id="SZPU01000071">
    <property type="protein sequence ID" value="TKI63198.1"/>
    <property type="molecule type" value="Genomic_DNA"/>
</dbReference>
<keyword evidence="9" id="KW-1185">Reference proteome</keyword>
<evidence type="ECO:0000256" key="5">
    <source>
        <dbReference type="PROSITE-ProRule" id="PRU01248"/>
    </source>
</evidence>
<dbReference type="InterPro" id="IPR011010">
    <property type="entry name" value="DNA_brk_join_enz"/>
</dbReference>
<dbReference type="InterPro" id="IPR002104">
    <property type="entry name" value="Integrase_catalytic"/>
</dbReference>
<evidence type="ECO:0000259" key="7">
    <source>
        <dbReference type="PROSITE" id="PS51900"/>
    </source>
</evidence>
<feature type="domain" description="Core-binding (CB)" evidence="7">
    <location>
        <begin position="77"/>
        <end position="160"/>
    </location>
</feature>
<dbReference type="Pfam" id="PF14657">
    <property type="entry name" value="Arm-DNA-bind_4"/>
    <property type="match status" value="1"/>
</dbReference>
<evidence type="ECO:0000259" key="6">
    <source>
        <dbReference type="PROSITE" id="PS51898"/>
    </source>
</evidence>
<dbReference type="PANTHER" id="PTHR30629">
    <property type="entry name" value="PROPHAGE INTEGRASE"/>
    <property type="match status" value="1"/>
</dbReference>
<dbReference type="Gene3D" id="1.10.150.130">
    <property type="match status" value="1"/>
</dbReference>
<dbReference type="CDD" id="cd01189">
    <property type="entry name" value="INT_ICEBs1_C_like"/>
    <property type="match status" value="1"/>
</dbReference>
<dbReference type="Pfam" id="PF00589">
    <property type="entry name" value="Phage_integrase"/>
    <property type="match status" value="1"/>
</dbReference>
<dbReference type="PANTHER" id="PTHR30629:SF2">
    <property type="entry name" value="PROPHAGE INTEGRASE INTS-RELATED"/>
    <property type="match status" value="1"/>
</dbReference>
<reference evidence="8 9" key="1">
    <citation type="submission" date="2019-04" db="EMBL/GenBank/DDBJ databases">
        <title>Lysinibacillus genome sequencing.</title>
        <authorList>
            <person name="Dunlap C."/>
        </authorList>
    </citation>
    <scope>NUCLEOTIDE SEQUENCE [LARGE SCALE GENOMIC DNA]</scope>
    <source>
        <strain evidence="8 9">CCTCC AB 2010389</strain>
    </source>
</reference>
<protein>
    <submittedName>
        <fullName evidence="8">Site-specific integrase</fullName>
    </submittedName>
</protein>
<evidence type="ECO:0000256" key="1">
    <source>
        <dbReference type="ARBA" id="ARBA00008857"/>
    </source>
</evidence>
<dbReference type="InterPro" id="IPR010998">
    <property type="entry name" value="Integrase_recombinase_N"/>
</dbReference>
<dbReference type="SUPFAM" id="SSF56349">
    <property type="entry name" value="DNA breaking-rejoining enzymes"/>
    <property type="match status" value="1"/>
</dbReference>
<dbReference type="InterPro" id="IPR013762">
    <property type="entry name" value="Integrase-like_cat_sf"/>
</dbReference>
<dbReference type="GO" id="GO:0006310">
    <property type="term" value="P:DNA recombination"/>
    <property type="evidence" value="ECO:0007669"/>
    <property type="project" value="UniProtKB-KW"/>
</dbReference>
<keyword evidence="3 5" id="KW-0238">DNA-binding</keyword>
<dbReference type="GO" id="GO:0015074">
    <property type="term" value="P:DNA integration"/>
    <property type="evidence" value="ECO:0007669"/>
    <property type="project" value="UniProtKB-KW"/>
</dbReference>
<comment type="similarity">
    <text evidence="1">Belongs to the 'phage' integrase family.</text>
</comment>
<dbReference type="RefSeq" id="WP_107896796.1">
    <property type="nucleotide sequence ID" value="NZ_PYWM01000024.1"/>
</dbReference>
<evidence type="ECO:0000256" key="4">
    <source>
        <dbReference type="ARBA" id="ARBA00023172"/>
    </source>
</evidence>